<feature type="compositionally biased region" description="Low complexity" evidence="1">
    <location>
        <begin position="93"/>
        <end position="107"/>
    </location>
</feature>
<proteinExistence type="predicted"/>
<sequence>MRITAATCFHEDDYSGKLDIEGHLAKATQVRSAFAGNPLIKADAVKIFLDGVLEGILHRAAFPAQRRHAGELPEPHLVLDRTAAGSPSPPTAKTPAATASSTIGRRI</sequence>
<name>A0A926FP67_AERHY</name>
<protein>
    <submittedName>
        <fullName evidence="2">Uncharacterized protein</fullName>
    </submittedName>
</protein>
<feature type="region of interest" description="Disordered" evidence="1">
    <location>
        <begin position="80"/>
        <end position="107"/>
    </location>
</feature>
<organism evidence="2">
    <name type="scientific">Aeromonas hydrophila</name>
    <dbReference type="NCBI Taxonomy" id="644"/>
    <lineage>
        <taxon>Bacteria</taxon>
        <taxon>Pseudomonadati</taxon>
        <taxon>Pseudomonadota</taxon>
        <taxon>Gammaproteobacteria</taxon>
        <taxon>Aeromonadales</taxon>
        <taxon>Aeromonadaceae</taxon>
        <taxon>Aeromonas</taxon>
    </lineage>
</organism>
<evidence type="ECO:0000256" key="1">
    <source>
        <dbReference type="SAM" id="MobiDB-lite"/>
    </source>
</evidence>
<reference evidence="2" key="1">
    <citation type="submission" date="2020-07" db="EMBL/GenBank/DDBJ databases">
        <title>Carbapenem Resistant Aeromonas hydrophila Carrying blacphA7 Isolated from Two Solid Organ Transplant Patients.</title>
        <authorList>
            <person name="Hilt E."/>
            <person name="Fitzwater S.P."/>
            <person name="Ward K."/>
            <person name="De St Maurice A."/>
            <person name="Chandrasekaran S."/>
            <person name="Garner O.B."/>
            <person name="Yang S."/>
        </authorList>
    </citation>
    <scope>NUCLEOTIDE SEQUENCE</scope>
    <source>
        <strain evidence="2">B-1</strain>
    </source>
</reference>
<dbReference type="AlphaFoldDB" id="A0A926FP67"/>
<comment type="caution">
    <text evidence="2">The sequence shown here is derived from an EMBL/GenBank/DDBJ whole genome shotgun (WGS) entry which is preliminary data.</text>
</comment>
<accession>A0A926FP67</accession>
<evidence type="ECO:0000313" key="2">
    <source>
        <dbReference type="EMBL" id="MBC8674425.1"/>
    </source>
</evidence>
<dbReference type="EMBL" id="JACLAN010000017">
    <property type="protein sequence ID" value="MBC8674425.1"/>
    <property type="molecule type" value="Genomic_DNA"/>
</dbReference>
<gene>
    <name evidence="2" type="ORF">H2136_22225</name>
</gene>